<dbReference type="InterPro" id="IPR038396">
    <property type="entry name" value="SpoIIAA-like_sf"/>
</dbReference>
<reference evidence="2 3" key="1">
    <citation type="submission" date="2007-06" db="EMBL/GenBank/DDBJ databases">
        <authorList>
            <person name="Shimkets L."/>
            <person name="Ferriera S."/>
            <person name="Johnson J."/>
            <person name="Kravitz S."/>
            <person name="Beeson K."/>
            <person name="Sutton G."/>
            <person name="Rogers Y.-H."/>
            <person name="Friedman R."/>
            <person name="Frazier M."/>
            <person name="Venter J.C."/>
        </authorList>
    </citation>
    <scope>NUCLEOTIDE SEQUENCE [LARGE SCALE GENOMIC DNA]</scope>
    <source>
        <strain evidence="2 3">SIR-1</strain>
    </source>
</reference>
<dbReference type="SUPFAM" id="SSF52091">
    <property type="entry name" value="SpoIIaa-like"/>
    <property type="match status" value="1"/>
</dbReference>
<feature type="region of interest" description="Disordered" evidence="1">
    <location>
        <begin position="125"/>
        <end position="161"/>
    </location>
</feature>
<sequence>MPWAVDLTSAQEIRVQLTGYLDQAEGVASARAVLIKLACVQADRSVDLVLEVPTMSGYHREARLAWQKTLWKHRGRINRMVVVGGNSVIRMGASVIAMSLGVPLLTLEVEASPELEAEVDAKVGVEEDAPAPHRRRRTGSMRYRTAGNPFGRLREASQPHC</sequence>
<dbReference type="Gene3D" id="3.40.50.10600">
    <property type="entry name" value="SpoIIaa-like domains"/>
    <property type="match status" value="1"/>
</dbReference>
<dbReference type="OrthoDB" id="9999980at2"/>
<organism evidence="2 3">
    <name type="scientific">Plesiocystis pacifica SIR-1</name>
    <dbReference type="NCBI Taxonomy" id="391625"/>
    <lineage>
        <taxon>Bacteria</taxon>
        <taxon>Pseudomonadati</taxon>
        <taxon>Myxococcota</taxon>
        <taxon>Polyangia</taxon>
        <taxon>Nannocystales</taxon>
        <taxon>Nannocystaceae</taxon>
        <taxon>Plesiocystis</taxon>
    </lineage>
</organism>
<protein>
    <submittedName>
        <fullName evidence="2">Uncharacterized protein</fullName>
    </submittedName>
</protein>
<dbReference type="AlphaFoldDB" id="A6G1B5"/>
<name>A6G1B5_9BACT</name>
<keyword evidence="3" id="KW-1185">Reference proteome</keyword>
<dbReference type="STRING" id="391625.PPSIR1_11560"/>
<comment type="caution">
    <text evidence="2">The sequence shown here is derived from an EMBL/GenBank/DDBJ whole genome shotgun (WGS) entry which is preliminary data.</text>
</comment>
<dbReference type="InterPro" id="IPR036513">
    <property type="entry name" value="STAS_dom_sf"/>
</dbReference>
<proteinExistence type="predicted"/>
<gene>
    <name evidence="2" type="ORF">PPSIR1_11560</name>
</gene>
<accession>A6G1B5</accession>
<evidence type="ECO:0000313" key="3">
    <source>
        <dbReference type="Proteomes" id="UP000005801"/>
    </source>
</evidence>
<dbReference type="Proteomes" id="UP000005801">
    <property type="component" value="Unassembled WGS sequence"/>
</dbReference>
<evidence type="ECO:0000313" key="2">
    <source>
        <dbReference type="EMBL" id="EDM80410.1"/>
    </source>
</evidence>
<evidence type="ECO:0000256" key="1">
    <source>
        <dbReference type="SAM" id="MobiDB-lite"/>
    </source>
</evidence>
<dbReference type="RefSeq" id="WP_006970514.1">
    <property type="nucleotide sequence ID" value="NZ_ABCS01000011.1"/>
</dbReference>
<feature type="compositionally biased region" description="Basic and acidic residues" evidence="1">
    <location>
        <begin position="152"/>
        <end position="161"/>
    </location>
</feature>
<dbReference type="EMBL" id="ABCS01000011">
    <property type="protein sequence ID" value="EDM80410.1"/>
    <property type="molecule type" value="Genomic_DNA"/>
</dbReference>